<organism evidence="2 3">
    <name type="scientific">Hyphomicrobium nitrativorans NL23</name>
    <dbReference type="NCBI Taxonomy" id="1029756"/>
    <lineage>
        <taxon>Bacteria</taxon>
        <taxon>Pseudomonadati</taxon>
        <taxon>Pseudomonadota</taxon>
        <taxon>Alphaproteobacteria</taxon>
        <taxon>Hyphomicrobiales</taxon>
        <taxon>Hyphomicrobiaceae</taxon>
        <taxon>Hyphomicrobium</taxon>
    </lineage>
</organism>
<evidence type="ECO:0000259" key="1">
    <source>
        <dbReference type="Pfam" id="PF02463"/>
    </source>
</evidence>
<dbReference type="AlphaFoldDB" id="V5SCE4"/>
<dbReference type="STRING" id="1029756.W911_03560"/>
<dbReference type="Pfam" id="PF02463">
    <property type="entry name" value="SMC_N"/>
    <property type="match status" value="1"/>
</dbReference>
<dbReference type="Gene3D" id="3.40.50.300">
    <property type="entry name" value="P-loop containing nucleotide triphosphate hydrolases"/>
    <property type="match status" value="2"/>
</dbReference>
<evidence type="ECO:0000313" key="3">
    <source>
        <dbReference type="Proteomes" id="UP000018542"/>
    </source>
</evidence>
<evidence type="ECO:0000313" key="2">
    <source>
        <dbReference type="EMBL" id="AHB47695.1"/>
    </source>
</evidence>
<protein>
    <submittedName>
        <fullName evidence="2">Chromosome segregation protein SMC</fullName>
    </submittedName>
</protein>
<dbReference type="OrthoDB" id="7877292at2"/>
<feature type="domain" description="RecF/RecN/SMC N-terminal" evidence="1">
    <location>
        <begin position="5"/>
        <end position="617"/>
    </location>
</feature>
<dbReference type="EMBL" id="CP006912">
    <property type="protein sequence ID" value="AHB47695.1"/>
    <property type="molecule type" value="Genomic_DNA"/>
</dbReference>
<reference evidence="2 3" key="1">
    <citation type="journal article" date="2014" name="Genome Announc.">
        <title>Complete Genome Sequence of Hyphomicrobium nitrativorans Strain NL23, a Denitrifying Bacterium Isolated from Biofilm of a Methanol-Fed Denitrification System Treating Seawater at the Montreal Biodome.</title>
        <authorList>
            <person name="Martineau C."/>
            <person name="Villeneuve C."/>
            <person name="Mauffrey F."/>
            <person name="Villemur R."/>
        </authorList>
    </citation>
    <scope>NUCLEOTIDE SEQUENCE [LARGE SCALE GENOMIC DNA]</scope>
    <source>
        <strain evidence="2">NL23</strain>
    </source>
</reference>
<accession>V5SCE4</accession>
<dbReference type="InterPro" id="IPR003395">
    <property type="entry name" value="RecF/RecN/SMC_N"/>
</dbReference>
<dbReference type="PATRIC" id="fig|1029756.8.peg.743"/>
<dbReference type="HOGENOM" id="CLU_353612_0_0_5"/>
<gene>
    <name evidence="2" type="ORF">W911_03560</name>
</gene>
<dbReference type="GO" id="GO:0006302">
    <property type="term" value="P:double-strand break repair"/>
    <property type="evidence" value="ECO:0007669"/>
    <property type="project" value="TreeGrafter"/>
</dbReference>
<sequence>MIKLESAHIEEVRGIRKLDIDFKRKKFAVSGPNGSGKSGVIDAIEFGLTGDIGRLAGKGTKQLSIKEHGPHVDKVKFPNAAFVQLSVFFPGLNKSATITRSISAPQKPTIEPADADVLAAFKEVEEHPEITLSRREVLKFIITEPTTRSQDIQIILKLDGIGQTRSALNTAQNTLKKKQGQAESAKHERREVLVRHLNVKNFDAREVLEAVNLRREALDLPKISTLEADTKLDAGVAGGKAPEFNKQSALRDLKALDDVVAGLAAVGKKQASVILDGLGRLEADPGLLTMLHRRTLIEKGLSLVDGAECPLCDHEWDDEGQLRDHLRIKLAKSQEAGKLNDALLNAGGELSGETSRIAGLINPVTKIAAAEGEAETAAILSGWTKDLDQLRGSLETLDGITGLKDRLGKGWADMPPDLPKALQNLRAKLNAKPDQSARIDAQTFLTTAQARIADYRDASRVLVRSARAADAAKSAYDAYCRAMEDELNTLYQDVQEDFSSFYKIINEGDEEQFAAQLTPTEGRLDLLVNFYEKGLFPPAAFHSEGHQDGMGVCLYFALMKRLLGNRFTFALLDDVVMSVDVGHRYQFCKLLKEQFPDTQFVITTHDRLWAEQMRSAGVVSSKTSLVFQNWTVDTGPIVESDEEIWVDIDAALSKGKVPVAAAMVRHHLEYAVPHLAENLGARAVFRSDGAYELGDLLPSVLARMGELFGKAADAANSWSDAEARQAASDRKSKLSASNGASNVEQWAVNKAVHYNAWANFGKKDFQPVVAAFKDLMAQFRCEKCQSWLYITPKGSSPETLRCSCSAISMNLKGKPK</sequence>
<name>V5SCE4_9HYPH</name>
<keyword evidence="3" id="KW-1185">Reference proteome</keyword>
<dbReference type="KEGG" id="hni:W911_03560"/>
<dbReference type="PANTHER" id="PTHR32182:SF0">
    <property type="entry name" value="DNA REPLICATION AND REPAIR PROTEIN RECF"/>
    <property type="match status" value="1"/>
</dbReference>
<dbReference type="RefSeq" id="WP_023786126.1">
    <property type="nucleotide sequence ID" value="NC_022997.1"/>
</dbReference>
<dbReference type="GO" id="GO:0000731">
    <property type="term" value="P:DNA synthesis involved in DNA repair"/>
    <property type="evidence" value="ECO:0007669"/>
    <property type="project" value="TreeGrafter"/>
</dbReference>
<dbReference type="SUPFAM" id="SSF52540">
    <property type="entry name" value="P-loop containing nucleoside triphosphate hydrolases"/>
    <property type="match status" value="1"/>
</dbReference>
<dbReference type="PANTHER" id="PTHR32182">
    <property type="entry name" value="DNA REPLICATION AND REPAIR PROTEIN RECF"/>
    <property type="match status" value="1"/>
</dbReference>
<proteinExistence type="predicted"/>
<dbReference type="InterPro" id="IPR027417">
    <property type="entry name" value="P-loop_NTPase"/>
</dbReference>
<dbReference type="Proteomes" id="UP000018542">
    <property type="component" value="Chromosome"/>
</dbReference>